<comment type="caution">
    <text evidence="3">The sequence shown here is derived from an EMBL/GenBank/DDBJ whole genome shotgun (WGS) entry which is preliminary data.</text>
</comment>
<dbReference type="Proteomes" id="UP000807785">
    <property type="component" value="Unassembled WGS sequence"/>
</dbReference>
<gene>
    <name evidence="3" type="ORF">IPH26_07060</name>
</gene>
<evidence type="ECO:0000256" key="1">
    <source>
        <dbReference type="SAM" id="MobiDB-lite"/>
    </source>
</evidence>
<evidence type="ECO:0000256" key="2">
    <source>
        <dbReference type="SAM" id="SignalP"/>
    </source>
</evidence>
<reference evidence="3" key="1">
    <citation type="submission" date="2020-10" db="EMBL/GenBank/DDBJ databases">
        <title>Connecting structure to function with the recovery of over 1000 high-quality activated sludge metagenome-assembled genomes encoding full-length rRNA genes using long-read sequencing.</title>
        <authorList>
            <person name="Singleton C.M."/>
            <person name="Petriglieri F."/>
            <person name="Kristensen J.M."/>
            <person name="Kirkegaard R.H."/>
            <person name="Michaelsen T.Y."/>
            <person name="Andersen M.H."/>
            <person name="Karst S.M."/>
            <person name="Dueholm M.S."/>
            <person name="Nielsen P.H."/>
            <person name="Albertsen M."/>
        </authorList>
    </citation>
    <scope>NUCLEOTIDE SEQUENCE</scope>
    <source>
        <strain evidence="3">Bjer_18-Q3-R1-45_BAT3C.347</strain>
    </source>
</reference>
<sequence>MKRLQALAVLVVLAVANPLPPAAVAADRRADAMREQVRRIQQAQRKAEADRAALEQEKESLQKAKLAAEQALKKSSAENAAIRRTLAGSRQQEESLRQEIEAARKESRMLTDKLADANKHLAETATALHATEQKLAATEGERGVLTASLDDQRAATQSCEAKNLKLYEYGRDMLERYQSKGMWATLAQKEPFTGIGRVEIENLLEEYREKLANQRVISSERSAPGP</sequence>
<evidence type="ECO:0008006" key="5">
    <source>
        <dbReference type="Google" id="ProtNLM"/>
    </source>
</evidence>
<accession>A0A9D7HK62</accession>
<evidence type="ECO:0000313" key="4">
    <source>
        <dbReference type="Proteomes" id="UP000807785"/>
    </source>
</evidence>
<dbReference type="AlphaFoldDB" id="A0A9D7HK62"/>
<feature type="compositionally biased region" description="Basic and acidic residues" evidence="1">
    <location>
        <begin position="45"/>
        <end position="57"/>
    </location>
</feature>
<protein>
    <recommendedName>
        <fullName evidence="5">Chromosome partition protein Smc</fullName>
    </recommendedName>
</protein>
<keyword evidence="2" id="KW-0732">Signal</keyword>
<feature type="region of interest" description="Disordered" evidence="1">
    <location>
        <begin position="36"/>
        <end position="57"/>
    </location>
</feature>
<evidence type="ECO:0000313" key="3">
    <source>
        <dbReference type="EMBL" id="MBK6972712.1"/>
    </source>
</evidence>
<feature type="signal peptide" evidence="2">
    <location>
        <begin position="1"/>
        <end position="25"/>
    </location>
</feature>
<feature type="chain" id="PRO_5039688879" description="Chromosome partition protein Smc" evidence="2">
    <location>
        <begin position="26"/>
        <end position="226"/>
    </location>
</feature>
<organism evidence="3 4">
    <name type="scientific">Candidatus Methylophosphatis roskildensis</name>
    <dbReference type="NCBI Taxonomy" id="2899263"/>
    <lineage>
        <taxon>Bacteria</taxon>
        <taxon>Pseudomonadati</taxon>
        <taxon>Pseudomonadota</taxon>
        <taxon>Betaproteobacteria</taxon>
        <taxon>Nitrosomonadales</taxon>
        <taxon>Sterolibacteriaceae</taxon>
        <taxon>Candidatus Methylophosphatis</taxon>
    </lineage>
</organism>
<name>A0A9D7HK62_9PROT</name>
<dbReference type="EMBL" id="JADJEV010000003">
    <property type="protein sequence ID" value="MBK6972712.1"/>
    <property type="molecule type" value="Genomic_DNA"/>
</dbReference>
<proteinExistence type="predicted"/>